<dbReference type="PROSITE" id="PS51725">
    <property type="entry name" value="ABM"/>
    <property type="match status" value="1"/>
</dbReference>
<feature type="domain" description="ABM" evidence="1">
    <location>
        <begin position="4"/>
        <end position="96"/>
    </location>
</feature>
<organism evidence="2 3">
    <name type="scientific">Talaromyces pinophilus</name>
    <name type="common">Penicillium pinophilum</name>
    <dbReference type="NCBI Taxonomy" id="128442"/>
    <lineage>
        <taxon>Eukaryota</taxon>
        <taxon>Fungi</taxon>
        <taxon>Dikarya</taxon>
        <taxon>Ascomycota</taxon>
        <taxon>Pezizomycotina</taxon>
        <taxon>Eurotiomycetes</taxon>
        <taxon>Eurotiomycetidae</taxon>
        <taxon>Eurotiales</taxon>
        <taxon>Trichocomaceae</taxon>
        <taxon>Talaromyces</taxon>
        <taxon>Talaromyces sect. Talaromyces</taxon>
    </lineage>
</organism>
<dbReference type="Proteomes" id="UP000053095">
    <property type="component" value="Unassembled WGS sequence"/>
</dbReference>
<protein>
    <recommendedName>
        <fullName evidence="1">ABM domain-containing protein</fullName>
    </recommendedName>
</protein>
<dbReference type="Gene3D" id="3.30.70.100">
    <property type="match status" value="1"/>
</dbReference>
<dbReference type="Pfam" id="PF03992">
    <property type="entry name" value="ABM"/>
    <property type="match status" value="1"/>
</dbReference>
<gene>
    <name evidence="2" type="ORF">TCE0_015f02179</name>
</gene>
<dbReference type="InterPro" id="IPR007138">
    <property type="entry name" value="ABM_dom"/>
</dbReference>
<sequence>MAPLHLVATVTVQDGKLQAAFDTIKTLTEEAEKNEPGLLRYFAFTTKNEQGQDQIVFVEKYADEDAHKVHRTTAHFQAFGKKAAEFLAGPPVIRHGDFIAGFENRANL</sequence>
<comment type="caution">
    <text evidence="2">The sequence shown here is derived from an EMBL/GenBank/DDBJ whole genome shotgun (WGS) entry which is preliminary data.</text>
</comment>
<proteinExistence type="predicted"/>
<evidence type="ECO:0000313" key="3">
    <source>
        <dbReference type="Proteomes" id="UP000053095"/>
    </source>
</evidence>
<dbReference type="InterPro" id="IPR011008">
    <property type="entry name" value="Dimeric_a/b-barrel"/>
</dbReference>
<dbReference type="PANTHER" id="PTHR40624:SF1">
    <property type="entry name" value="BIOSYNTHESIS MONOOXYGENASE, PUTATIVE (AFU_ORTHOLOGUE AFUA_1G12025)-RELATED"/>
    <property type="match status" value="1"/>
</dbReference>
<name>A0A6V8H3D2_TALPI</name>
<keyword evidence="3" id="KW-1185">Reference proteome</keyword>
<dbReference type="SUPFAM" id="SSF54909">
    <property type="entry name" value="Dimeric alpha+beta barrel"/>
    <property type="match status" value="1"/>
</dbReference>
<evidence type="ECO:0000259" key="1">
    <source>
        <dbReference type="PROSITE" id="PS51725"/>
    </source>
</evidence>
<dbReference type="PANTHER" id="PTHR40624">
    <property type="entry name" value="BIOSYNTHESIS MONOOXYGENASE, PUTATIVE (AFU_ORTHOLOGUE AFUA_1G12025)-RELATED"/>
    <property type="match status" value="1"/>
</dbReference>
<accession>A0A6V8H3D2</accession>
<dbReference type="AlphaFoldDB" id="A0A6V8H3D2"/>
<reference evidence="3" key="1">
    <citation type="journal article" date="2015" name="Genome Announc.">
        <title>Draft genome sequence of Talaromyces cellulolyticus strain Y-94, a source of lignocellulosic biomass-degrading enzymes.</title>
        <authorList>
            <person name="Fujii T."/>
            <person name="Koike H."/>
            <person name="Sawayama S."/>
            <person name="Yano S."/>
            <person name="Inoue H."/>
        </authorList>
    </citation>
    <scope>NUCLEOTIDE SEQUENCE [LARGE SCALE GENOMIC DNA]</scope>
    <source>
        <strain evidence="3">Y-94</strain>
    </source>
</reference>
<dbReference type="EMBL" id="DF933811">
    <property type="protein sequence ID" value="GAM34535.1"/>
    <property type="molecule type" value="Genomic_DNA"/>
</dbReference>
<evidence type="ECO:0000313" key="2">
    <source>
        <dbReference type="EMBL" id="GAM34535.1"/>
    </source>
</evidence>